<accession>A0A1B9NZT1</accession>
<protein>
    <submittedName>
        <fullName evidence="2">Uncharacterized protein</fullName>
    </submittedName>
</protein>
<dbReference type="RefSeq" id="WP_023603386.1">
    <property type="nucleotide sequence ID" value="NZ_CAWMPN010000008.1"/>
</dbReference>
<comment type="caution">
    <text evidence="2">The sequence shown here is derived from an EMBL/GenBank/DDBJ whole genome shotgun (WGS) entry which is preliminary data.</text>
</comment>
<sequence length="160" mass="17924">MKKRLCINLFFSFFISIFSYPSIASPSETLGTLTVDNMMQGEFLWLKGRVGEGRYTFIHQDKRTCTINVAVAVGSISESNLGISETKGLTIVVVSQQLNDALIQGKRITSEDWHLTTQKNDDSIDGLIINGVAPKEGFVLNSKRRWISWFMGDKNSPVCR</sequence>
<keyword evidence="1" id="KW-0732">Signal</keyword>
<dbReference type="OrthoDB" id="5592434at2"/>
<evidence type="ECO:0000313" key="2">
    <source>
        <dbReference type="EMBL" id="OCH21616.1"/>
    </source>
</evidence>
<dbReference type="STRING" id="688.A6E04_07045"/>
<evidence type="ECO:0000313" key="3">
    <source>
        <dbReference type="Proteomes" id="UP000093523"/>
    </source>
</evidence>
<dbReference type="Proteomes" id="UP000093523">
    <property type="component" value="Unassembled WGS sequence"/>
</dbReference>
<proteinExistence type="predicted"/>
<feature type="signal peptide" evidence="1">
    <location>
        <begin position="1"/>
        <end position="24"/>
    </location>
</feature>
<gene>
    <name evidence="2" type="ORF">A6E04_07045</name>
</gene>
<organism evidence="2 3">
    <name type="scientific">Aliivibrio logei</name>
    <name type="common">Vibrio logei</name>
    <dbReference type="NCBI Taxonomy" id="688"/>
    <lineage>
        <taxon>Bacteria</taxon>
        <taxon>Pseudomonadati</taxon>
        <taxon>Pseudomonadota</taxon>
        <taxon>Gammaproteobacteria</taxon>
        <taxon>Vibrionales</taxon>
        <taxon>Vibrionaceae</taxon>
        <taxon>Aliivibrio</taxon>
    </lineage>
</organism>
<name>A0A1B9NZT1_ALILO</name>
<evidence type="ECO:0000256" key="1">
    <source>
        <dbReference type="SAM" id="SignalP"/>
    </source>
</evidence>
<reference evidence="2 3" key="1">
    <citation type="submission" date="2016-06" db="EMBL/GenBank/DDBJ databases">
        <authorList>
            <person name="Kjaerup R.B."/>
            <person name="Dalgaard T.S."/>
            <person name="Juul-Madsen H.R."/>
        </authorList>
    </citation>
    <scope>NUCLEOTIDE SEQUENCE [LARGE SCALE GENOMIC DNA]</scope>
    <source>
        <strain evidence="2 3">1S159</strain>
    </source>
</reference>
<dbReference type="EMBL" id="MAJU01000008">
    <property type="protein sequence ID" value="OCH21616.1"/>
    <property type="molecule type" value="Genomic_DNA"/>
</dbReference>
<feature type="chain" id="PRO_5008632309" evidence="1">
    <location>
        <begin position="25"/>
        <end position="160"/>
    </location>
</feature>
<dbReference type="AlphaFoldDB" id="A0A1B9NZT1"/>